<dbReference type="CTD" id="9839435"/>
<dbReference type="EMBL" id="WUAV01000005">
    <property type="protein sequence ID" value="KAF1752541.1"/>
    <property type="molecule type" value="Genomic_DNA"/>
</dbReference>
<comment type="caution">
    <text evidence="1">The sequence shown here is derived from an EMBL/GenBank/DDBJ whole genome shotgun (WGS) entry which is preliminary data.</text>
</comment>
<accession>A0A6A5GCT7</accession>
<proteinExistence type="predicted"/>
<dbReference type="AlphaFoldDB" id="A0A6A5GCT7"/>
<gene>
    <name evidence="1" type="ORF">GCK72_019096</name>
</gene>
<reference evidence="1 2" key="1">
    <citation type="submission" date="2019-12" db="EMBL/GenBank/DDBJ databases">
        <title>Chromosome-level assembly of the Caenorhabditis remanei genome.</title>
        <authorList>
            <person name="Teterina A.A."/>
            <person name="Willis J.H."/>
            <person name="Phillips P.C."/>
        </authorList>
    </citation>
    <scope>NUCLEOTIDE SEQUENCE [LARGE SCALE GENOMIC DNA]</scope>
    <source>
        <strain evidence="1 2">PX506</strain>
        <tissue evidence="1">Whole organism</tissue>
    </source>
</reference>
<dbReference type="KEGG" id="crq:GCK72_019096"/>
<dbReference type="GeneID" id="9839435"/>
<dbReference type="Proteomes" id="UP000483820">
    <property type="component" value="Chromosome V"/>
</dbReference>
<evidence type="ECO:0000313" key="1">
    <source>
        <dbReference type="EMBL" id="KAF1752541.1"/>
    </source>
</evidence>
<dbReference type="RefSeq" id="XP_003115526.2">
    <property type="nucleotide sequence ID" value="XM_003115478.2"/>
</dbReference>
<organism evidence="1 2">
    <name type="scientific">Caenorhabditis remanei</name>
    <name type="common">Caenorhabditis vulgaris</name>
    <dbReference type="NCBI Taxonomy" id="31234"/>
    <lineage>
        <taxon>Eukaryota</taxon>
        <taxon>Metazoa</taxon>
        <taxon>Ecdysozoa</taxon>
        <taxon>Nematoda</taxon>
        <taxon>Chromadorea</taxon>
        <taxon>Rhabditida</taxon>
        <taxon>Rhabditina</taxon>
        <taxon>Rhabditomorpha</taxon>
        <taxon>Rhabditoidea</taxon>
        <taxon>Rhabditidae</taxon>
        <taxon>Peloderinae</taxon>
        <taxon>Caenorhabditis</taxon>
    </lineage>
</organism>
<protein>
    <submittedName>
        <fullName evidence="1">Uncharacterized protein</fullName>
    </submittedName>
</protein>
<dbReference type="PANTHER" id="PTHR31379:SF1">
    <property type="entry name" value="F-BOX C PROTEIN-RELATED"/>
    <property type="match status" value="1"/>
</dbReference>
<dbReference type="PANTHER" id="PTHR31379">
    <property type="entry name" value="F-BOX C PROTEIN-RELATED-RELATED"/>
    <property type="match status" value="1"/>
</dbReference>
<dbReference type="InterPro" id="IPR021942">
    <property type="entry name" value="DUF3557"/>
</dbReference>
<name>A0A6A5GCT7_CAERE</name>
<evidence type="ECO:0000313" key="2">
    <source>
        <dbReference type="Proteomes" id="UP000483820"/>
    </source>
</evidence>
<sequence length="274" mass="30149">MQSSLPHSIQTFEIHQNYLKINNETYQSGTTTEGIDENTHFIINIGSNSSTNLITLHQTVEEALNRKNGPIEVDFLELSMTHGSIRLPKSLAKKLQVGNIGPVKPDVLTAFATIIDPRPPLDTLELSNVTPNDPVFQLEITKKSKGLEFDVEGENGKWLETIMGLENTITQINNDVPILNLKEIMELIGKWSKSDRKLGNKLSMTTTNKIVKEVSKLMIANLGAVSGTIPIGMLTVVDCTAIRMSRSLGLSVFGQSVDQSPNSKAVMFMGIIEM</sequence>